<dbReference type="GeneID" id="87882191"/>
<keyword evidence="2" id="KW-1185">Reference proteome</keyword>
<reference evidence="1" key="2">
    <citation type="submission" date="2023-06" db="EMBL/GenBank/DDBJ databases">
        <authorList>
            <consortium name="Lawrence Berkeley National Laboratory"/>
            <person name="Mondo S.J."/>
            <person name="Hensen N."/>
            <person name="Bonometti L."/>
            <person name="Westerberg I."/>
            <person name="Brannstrom I.O."/>
            <person name="Guillou S."/>
            <person name="Cros-Aarteil S."/>
            <person name="Calhoun S."/>
            <person name="Haridas S."/>
            <person name="Kuo A."/>
            <person name="Pangilinan J."/>
            <person name="Riley R."/>
            <person name="Labutti K."/>
            <person name="Andreopoulos B."/>
            <person name="Lipzen A."/>
            <person name="Chen C."/>
            <person name="Yanf M."/>
            <person name="Daum C."/>
            <person name="Ng V."/>
            <person name="Clum A."/>
            <person name="Steindorff A."/>
            <person name="Ohm R."/>
            <person name="Martin F."/>
            <person name="Silar P."/>
            <person name="Natvig D."/>
            <person name="Lalanne C."/>
            <person name="Gautier V."/>
            <person name="Ament-Velasquez S.L."/>
            <person name="Kruys A."/>
            <person name="Hutchinson M.I."/>
            <person name="Powell A.J."/>
            <person name="Barry K."/>
            <person name="Miller A.N."/>
            <person name="Grigoriev I.V."/>
            <person name="Debuchy R."/>
            <person name="Gladieux P."/>
            <person name="Thoren M.H."/>
            <person name="Johannesson H."/>
        </authorList>
    </citation>
    <scope>NUCLEOTIDE SEQUENCE</scope>
    <source>
        <strain evidence="1">CBS 333.67</strain>
    </source>
</reference>
<name>A0AAJ0LZ75_9PEZI</name>
<comment type="caution">
    <text evidence="1">The sequence shown here is derived from an EMBL/GenBank/DDBJ whole genome shotgun (WGS) entry which is preliminary data.</text>
</comment>
<accession>A0AAJ0LZ75</accession>
<sequence length="144" mass="14787">MSSATPIPVASLGANPDVAKEIQNLLLPEYDVVHMCMDGKSAITELPPLCGGNTATAPSSGLGSNVDREAAERKVPKVVIFGGAVTDDEAKSVSEAVAVLAPQVKMVRVTKDDISAAGSAGPNPEVIVKVLREKLGKLIQGGEI</sequence>
<dbReference type="Proteomes" id="UP001273166">
    <property type="component" value="Unassembled WGS sequence"/>
</dbReference>
<gene>
    <name evidence="1" type="ORF">B0T15DRAFT_262894</name>
</gene>
<evidence type="ECO:0000313" key="2">
    <source>
        <dbReference type="Proteomes" id="UP001273166"/>
    </source>
</evidence>
<proteinExistence type="predicted"/>
<organism evidence="1 2">
    <name type="scientific">Chaetomium strumarium</name>
    <dbReference type="NCBI Taxonomy" id="1170767"/>
    <lineage>
        <taxon>Eukaryota</taxon>
        <taxon>Fungi</taxon>
        <taxon>Dikarya</taxon>
        <taxon>Ascomycota</taxon>
        <taxon>Pezizomycotina</taxon>
        <taxon>Sordariomycetes</taxon>
        <taxon>Sordariomycetidae</taxon>
        <taxon>Sordariales</taxon>
        <taxon>Chaetomiaceae</taxon>
        <taxon>Chaetomium</taxon>
    </lineage>
</organism>
<reference evidence="1" key="1">
    <citation type="journal article" date="2023" name="Mol. Phylogenet. Evol.">
        <title>Genome-scale phylogeny and comparative genomics of the fungal order Sordariales.</title>
        <authorList>
            <person name="Hensen N."/>
            <person name="Bonometti L."/>
            <person name="Westerberg I."/>
            <person name="Brannstrom I.O."/>
            <person name="Guillou S."/>
            <person name="Cros-Aarteil S."/>
            <person name="Calhoun S."/>
            <person name="Haridas S."/>
            <person name="Kuo A."/>
            <person name="Mondo S."/>
            <person name="Pangilinan J."/>
            <person name="Riley R."/>
            <person name="LaButti K."/>
            <person name="Andreopoulos B."/>
            <person name="Lipzen A."/>
            <person name="Chen C."/>
            <person name="Yan M."/>
            <person name="Daum C."/>
            <person name="Ng V."/>
            <person name="Clum A."/>
            <person name="Steindorff A."/>
            <person name="Ohm R.A."/>
            <person name="Martin F."/>
            <person name="Silar P."/>
            <person name="Natvig D.O."/>
            <person name="Lalanne C."/>
            <person name="Gautier V."/>
            <person name="Ament-Velasquez S.L."/>
            <person name="Kruys A."/>
            <person name="Hutchinson M.I."/>
            <person name="Powell A.J."/>
            <person name="Barry K."/>
            <person name="Miller A.N."/>
            <person name="Grigoriev I.V."/>
            <person name="Debuchy R."/>
            <person name="Gladieux P."/>
            <person name="Hiltunen Thoren M."/>
            <person name="Johannesson H."/>
        </authorList>
    </citation>
    <scope>NUCLEOTIDE SEQUENCE</scope>
    <source>
        <strain evidence="1">CBS 333.67</strain>
    </source>
</reference>
<dbReference type="AlphaFoldDB" id="A0AAJ0LZ75"/>
<dbReference type="RefSeq" id="XP_062718860.1">
    <property type="nucleotide sequence ID" value="XM_062863362.1"/>
</dbReference>
<evidence type="ECO:0000313" key="1">
    <source>
        <dbReference type="EMBL" id="KAK3303080.1"/>
    </source>
</evidence>
<dbReference type="EMBL" id="JAUDZG010000006">
    <property type="protein sequence ID" value="KAK3303080.1"/>
    <property type="molecule type" value="Genomic_DNA"/>
</dbReference>
<protein>
    <submittedName>
        <fullName evidence="1">Uncharacterized protein</fullName>
    </submittedName>
</protein>